<dbReference type="GO" id="GO:0007165">
    <property type="term" value="P:signal transduction"/>
    <property type="evidence" value="ECO:0007669"/>
    <property type="project" value="InterPro"/>
</dbReference>
<proteinExistence type="predicted"/>
<sequence length="399" mass="46049">MSKEEPLKQIFHLLQDNIHAYMQSSDHYIKMREGPIRRSRSIKASSCPTNPKSTKYYGVKDQGTSVTPPESPTECQCLCHQQFSGRHCNFSTSKVMPEINVLDLNKTLYEQTISKRPDITLPESANATVEGKDDEEVCLPTLKCPLTQDTENLERFVLHNVMEQQLSVMRENTDLKIQMQEVQKHIKIVQKDQEDHENTNHHLTLINDILSKVLCTQKRSEILCDKLSELREFCDSIRKTVGQDFRQIGRELGIEPDILNNIEDEYSDADECLHQIILEWSTRTETPSYHALVTACCNVNPDILKCKPLEEEKARVLERSYSMLCDEMLEVPLLPHLISDGVMSLKMQRYILQPKTHDQRICRLLNILRTRQNGFEALLSALDLSDQRHVSDQLKNVSF</sequence>
<evidence type="ECO:0000259" key="1">
    <source>
        <dbReference type="PROSITE" id="PS50017"/>
    </source>
</evidence>
<keyword evidence="4" id="KW-1185">Reference proteome</keyword>
<evidence type="ECO:0000259" key="2">
    <source>
        <dbReference type="PROSITE" id="PS50209"/>
    </source>
</evidence>
<dbReference type="InterPro" id="IPR011029">
    <property type="entry name" value="DEATH-like_dom_sf"/>
</dbReference>
<feature type="domain" description="Death" evidence="1">
    <location>
        <begin position="237"/>
        <end position="295"/>
    </location>
</feature>
<dbReference type="GO" id="GO:0042981">
    <property type="term" value="P:regulation of apoptotic process"/>
    <property type="evidence" value="ECO:0007669"/>
    <property type="project" value="InterPro"/>
</dbReference>
<name>A0A6J7ZTW9_MYTCO</name>
<dbReference type="PROSITE" id="PS50209">
    <property type="entry name" value="CARD"/>
    <property type="match status" value="1"/>
</dbReference>
<dbReference type="InterPro" id="IPR001315">
    <property type="entry name" value="CARD"/>
</dbReference>
<dbReference type="EMBL" id="CACVKT020000093">
    <property type="protein sequence ID" value="CAC5355864.1"/>
    <property type="molecule type" value="Genomic_DNA"/>
</dbReference>
<reference evidence="3 4" key="1">
    <citation type="submission" date="2020-06" db="EMBL/GenBank/DDBJ databases">
        <authorList>
            <person name="Li R."/>
            <person name="Bekaert M."/>
        </authorList>
    </citation>
    <scope>NUCLEOTIDE SEQUENCE [LARGE SCALE GENOMIC DNA]</scope>
    <source>
        <strain evidence="4">wild</strain>
    </source>
</reference>
<evidence type="ECO:0000313" key="4">
    <source>
        <dbReference type="Proteomes" id="UP000507470"/>
    </source>
</evidence>
<dbReference type="InterPro" id="IPR000488">
    <property type="entry name" value="Death_dom"/>
</dbReference>
<dbReference type="Proteomes" id="UP000507470">
    <property type="component" value="Unassembled WGS sequence"/>
</dbReference>
<feature type="domain" description="CARD" evidence="2">
    <location>
        <begin position="309"/>
        <end position="397"/>
    </location>
</feature>
<dbReference type="Gene3D" id="1.10.533.10">
    <property type="entry name" value="Death Domain, Fas"/>
    <property type="match status" value="2"/>
</dbReference>
<dbReference type="AlphaFoldDB" id="A0A6J7ZTW9"/>
<evidence type="ECO:0000313" key="3">
    <source>
        <dbReference type="EMBL" id="CAC5355864.1"/>
    </source>
</evidence>
<gene>
    <name evidence="3" type="ORF">MCOR_344</name>
</gene>
<dbReference type="PROSITE" id="PS50017">
    <property type="entry name" value="DEATH_DOMAIN"/>
    <property type="match status" value="1"/>
</dbReference>
<dbReference type="CDD" id="cd01671">
    <property type="entry name" value="CARD"/>
    <property type="match status" value="1"/>
</dbReference>
<dbReference type="OrthoDB" id="6145261at2759"/>
<dbReference type="CDD" id="cd01670">
    <property type="entry name" value="Death"/>
    <property type="match status" value="1"/>
</dbReference>
<accession>A0A6J7ZTW9</accession>
<evidence type="ECO:0008006" key="5">
    <source>
        <dbReference type="Google" id="ProtNLM"/>
    </source>
</evidence>
<protein>
    <recommendedName>
        <fullName evidence="5">Death domain-containing protein</fullName>
    </recommendedName>
</protein>
<dbReference type="SUPFAM" id="SSF47986">
    <property type="entry name" value="DEATH domain"/>
    <property type="match status" value="2"/>
</dbReference>
<organism evidence="3 4">
    <name type="scientific">Mytilus coruscus</name>
    <name type="common">Sea mussel</name>
    <dbReference type="NCBI Taxonomy" id="42192"/>
    <lineage>
        <taxon>Eukaryota</taxon>
        <taxon>Metazoa</taxon>
        <taxon>Spiralia</taxon>
        <taxon>Lophotrochozoa</taxon>
        <taxon>Mollusca</taxon>
        <taxon>Bivalvia</taxon>
        <taxon>Autobranchia</taxon>
        <taxon>Pteriomorphia</taxon>
        <taxon>Mytilida</taxon>
        <taxon>Mytiloidea</taxon>
        <taxon>Mytilidae</taxon>
        <taxon>Mytilinae</taxon>
        <taxon>Mytilus</taxon>
    </lineage>
</organism>